<evidence type="ECO:0000313" key="14">
    <source>
        <dbReference type="Proteomes" id="UP000607435"/>
    </source>
</evidence>
<evidence type="ECO:0000256" key="9">
    <source>
        <dbReference type="RuleBase" id="RU003357"/>
    </source>
</evidence>
<proteinExistence type="inferred from homology"/>
<keyword evidence="5 9" id="KW-0798">TonB box</keyword>
<dbReference type="SUPFAM" id="SSF49464">
    <property type="entry name" value="Carboxypeptidase regulatory domain-like"/>
    <property type="match status" value="1"/>
</dbReference>
<dbReference type="Pfam" id="PF07715">
    <property type="entry name" value="Plug"/>
    <property type="match status" value="1"/>
</dbReference>
<organism evidence="13 14">
    <name type="scientific">Winogradskyella echinorum</name>
    <dbReference type="NCBI Taxonomy" id="538189"/>
    <lineage>
        <taxon>Bacteria</taxon>
        <taxon>Pseudomonadati</taxon>
        <taxon>Bacteroidota</taxon>
        <taxon>Flavobacteriia</taxon>
        <taxon>Flavobacteriales</taxon>
        <taxon>Flavobacteriaceae</taxon>
        <taxon>Winogradskyella</taxon>
    </lineage>
</organism>
<evidence type="ECO:0000256" key="10">
    <source>
        <dbReference type="SAM" id="SignalP"/>
    </source>
</evidence>
<evidence type="ECO:0000256" key="3">
    <source>
        <dbReference type="ARBA" id="ARBA00022452"/>
    </source>
</evidence>
<keyword evidence="14" id="KW-1185">Reference proteome</keyword>
<evidence type="ECO:0000256" key="7">
    <source>
        <dbReference type="ARBA" id="ARBA00023237"/>
    </source>
</evidence>
<gene>
    <name evidence="13" type="ORF">H6H04_05575</name>
</gene>
<dbReference type="Pfam" id="PF13715">
    <property type="entry name" value="CarbopepD_reg_2"/>
    <property type="match status" value="1"/>
</dbReference>
<evidence type="ECO:0000256" key="2">
    <source>
        <dbReference type="ARBA" id="ARBA00022448"/>
    </source>
</evidence>
<keyword evidence="7 8" id="KW-0998">Cell outer membrane</keyword>
<dbReference type="Gene3D" id="2.60.40.1120">
    <property type="entry name" value="Carboxypeptidase-like, regulatory domain"/>
    <property type="match status" value="1"/>
</dbReference>
<evidence type="ECO:0000256" key="5">
    <source>
        <dbReference type="ARBA" id="ARBA00023077"/>
    </source>
</evidence>
<dbReference type="Gene3D" id="2.40.170.20">
    <property type="entry name" value="TonB-dependent receptor, beta-barrel domain"/>
    <property type="match status" value="1"/>
</dbReference>
<keyword evidence="3 8" id="KW-1134">Transmembrane beta strand</keyword>
<evidence type="ECO:0000256" key="8">
    <source>
        <dbReference type="PROSITE-ProRule" id="PRU01360"/>
    </source>
</evidence>
<dbReference type="EMBL" id="JACOME010000001">
    <property type="protein sequence ID" value="MBC3845838.1"/>
    <property type="molecule type" value="Genomic_DNA"/>
</dbReference>
<dbReference type="Pfam" id="PF00593">
    <property type="entry name" value="TonB_dep_Rec_b-barrel"/>
    <property type="match status" value="1"/>
</dbReference>
<evidence type="ECO:0000313" key="13">
    <source>
        <dbReference type="EMBL" id="MBC3845838.1"/>
    </source>
</evidence>
<keyword evidence="4 8" id="KW-0812">Transmembrane</keyword>
<evidence type="ECO:0000256" key="1">
    <source>
        <dbReference type="ARBA" id="ARBA00004571"/>
    </source>
</evidence>
<evidence type="ECO:0000256" key="6">
    <source>
        <dbReference type="ARBA" id="ARBA00023136"/>
    </source>
</evidence>
<dbReference type="InterPro" id="IPR000531">
    <property type="entry name" value="Beta-barrel_TonB"/>
</dbReference>
<feature type="domain" description="TonB-dependent receptor-like beta-barrel" evidence="11">
    <location>
        <begin position="431"/>
        <end position="999"/>
    </location>
</feature>
<comment type="caution">
    <text evidence="13">The sequence shown here is derived from an EMBL/GenBank/DDBJ whole genome shotgun (WGS) entry which is preliminary data.</text>
</comment>
<keyword evidence="10" id="KW-0732">Signal</keyword>
<dbReference type="Gene3D" id="2.170.130.10">
    <property type="entry name" value="TonB-dependent receptor, plug domain"/>
    <property type="match status" value="1"/>
</dbReference>
<feature type="signal peptide" evidence="10">
    <location>
        <begin position="1"/>
        <end position="22"/>
    </location>
</feature>
<dbReference type="PROSITE" id="PS52016">
    <property type="entry name" value="TONB_DEPENDENT_REC_3"/>
    <property type="match status" value="1"/>
</dbReference>
<keyword evidence="6 8" id="KW-0472">Membrane</keyword>
<sequence>MKKNSIKFLFSFFLMFSFILSAQEVSVSGTVKDANGMPLPGVNILIKGTTKGTATNYDGEYKINASQGDVLVFSYLGFVTKEMAVTGATLNVSLEEDLNQLDQVVVTAFGIKKETRELGYSVTQVKAEDVELAGQANAITALQGRVAGLQINQTSGSSGGGVDILIRGVTSIDPSRNNQPLIIVDGIALNNDTFAGNVLPSAGSNSTGSNEQFSFTNRAADINPEDIESYSVLKGAAATALYGIRASNGAIIITTKKGKLGKAKVSFTASTSFRKINTTPELQTKYREGFSGAPRTLYTPETESGFTRLGGTSFYSWGPEYSVDSYTLPDDTVVDLSNDKFYDPYDLFQTGVNTQVNFNISGATEKMNYFFSMGNNSEEGVLPNSEYNKSTFRFNGGYQVTSNFKINSSIAYTNAGGTRANSGDKSVFSSLSYYSGTFPINDFQNADGTQRNYSFGVIDNPRYFLEHSNLNDDVNRWIGNVTLNWAPTDWMNVTYSAQVDNFSDQRNRFVPADLDVGTQVGGFIVEQDIDFTGLESNLLVTMNKDWSEDFGTTLTLGNQISDTKRDFTSLRGETLNVPGVNDIANTINIFGGNSIVQLRNVGFFGELKIDYKNSLFLTITGRNDWVSTLPTNNRSFFYPSVSLAYDIKDLIGDNDILTFGKIRTSWAEVGKGPVFGRNGRYFVADGDFPFGGSGGFRYSTLQGDINTKPEKNQSFEIGADMRFLNNKVRLDYAYYSTRAKDQIFDVAAAQSTGISALNRNAGDFKTFGHELLIGANIINNDDFKWEVILNWSTNQGEVVDLPDDIESVVFADAGFAGVTSEVREGDKMGTLYGWTWRYENGERYIDANGKPEIDFTERKKVGNAFPDFISSIGNRLEYKNISLNFLLEWKKGGDLYDAGRRNSIRNGILKLTEFRDVETVLSGVMDDGNGGFTTNTTSTLIDQNYYRSSTDYNRASEILVQDASWVKLRNIGLTYNFTGSLLESLKLDRLSITASAQNILIWTPYEGYDPEGSQYSAGSNVYGFAGLGTPVSESYTFGINVGF</sequence>
<feature type="domain" description="TonB-dependent receptor plug" evidence="12">
    <location>
        <begin position="116"/>
        <end position="250"/>
    </location>
</feature>
<dbReference type="InterPro" id="IPR008969">
    <property type="entry name" value="CarboxyPept-like_regulatory"/>
</dbReference>
<keyword evidence="2 8" id="KW-0813">Transport</keyword>
<comment type="subcellular location">
    <subcellularLocation>
        <location evidence="1 8">Cell outer membrane</location>
        <topology evidence="1 8">Multi-pass membrane protein</topology>
    </subcellularLocation>
</comment>
<evidence type="ECO:0000259" key="11">
    <source>
        <dbReference type="Pfam" id="PF00593"/>
    </source>
</evidence>
<comment type="similarity">
    <text evidence="8 9">Belongs to the TonB-dependent receptor family.</text>
</comment>
<dbReference type="Proteomes" id="UP000607435">
    <property type="component" value="Unassembled WGS sequence"/>
</dbReference>
<dbReference type="RefSeq" id="WP_186844932.1">
    <property type="nucleotide sequence ID" value="NZ_JACOME010000001.1"/>
</dbReference>
<dbReference type="NCBIfam" id="TIGR04057">
    <property type="entry name" value="SusC_RagA_signa"/>
    <property type="match status" value="1"/>
</dbReference>
<name>A0ABR6Y0Q4_9FLAO</name>
<dbReference type="InterPro" id="IPR023997">
    <property type="entry name" value="TonB-dep_OMP_SusC/RagA_CS"/>
</dbReference>
<reference evidence="13 14" key="1">
    <citation type="submission" date="2020-08" db="EMBL/GenBank/DDBJ databases">
        <title>Winogradskyella ouciana sp. nov., isolated from the hadal seawater of the Mariana Trench.</title>
        <authorList>
            <person name="He X."/>
        </authorList>
    </citation>
    <scope>NUCLEOTIDE SEQUENCE [LARGE SCALE GENOMIC DNA]</scope>
    <source>
        <strain evidence="13 14">KCTC 22026</strain>
    </source>
</reference>
<evidence type="ECO:0000256" key="4">
    <source>
        <dbReference type="ARBA" id="ARBA00022692"/>
    </source>
</evidence>
<dbReference type="NCBIfam" id="TIGR04056">
    <property type="entry name" value="OMP_RagA_SusC"/>
    <property type="match status" value="1"/>
</dbReference>
<feature type="chain" id="PRO_5045443160" evidence="10">
    <location>
        <begin position="23"/>
        <end position="1043"/>
    </location>
</feature>
<dbReference type="InterPro" id="IPR023996">
    <property type="entry name" value="TonB-dep_OMP_SusC/RagA"/>
</dbReference>
<dbReference type="SUPFAM" id="SSF56935">
    <property type="entry name" value="Porins"/>
    <property type="match status" value="1"/>
</dbReference>
<dbReference type="InterPro" id="IPR039426">
    <property type="entry name" value="TonB-dep_rcpt-like"/>
</dbReference>
<dbReference type="InterPro" id="IPR037066">
    <property type="entry name" value="Plug_dom_sf"/>
</dbReference>
<dbReference type="InterPro" id="IPR036942">
    <property type="entry name" value="Beta-barrel_TonB_sf"/>
</dbReference>
<protein>
    <submittedName>
        <fullName evidence="13">SusC/RagA family TonB-linked outer membrane protein</fullName>
    </submittedName>
</protein>
<evidence type="ECO:0000259" key="12">
    <source>
        <dbReference type="Pfam" id="PF07715"/>
    </source>
</evidence>
<dbReference type="InterPro" id="IPR012910">
    <property type="entry name" value="Plug_dom"/>
</dbReference>
<accession>A0ABR6Y0Q4</accession>